<organism evidence="2 3">
    <name type="scientific">Marinobacterium stanieri</name>
    <dbReference type="NCBI Taxonomy" id="49186"/>
    <lineage>
        <taxon>Bacteria</taxon>
        <taxon>Pseudomonadati</taxon>
        <taxon>Pseudomonadota</taxon>
        <taxon>Gammaproteobacteria</taxon>
        <taxon>Oceanospirillales</taxon>
        <taxon>Oceanospirillaceae</taxon>
        <taxon>Marinobacterium</taxon>
    </lineage>
</organism>
<accession>A0A1N6QDK4</accession>
<sequence length="86" mass="9779">MLKQKRKALQAYAPEPQQLERQQNHSVIAQCLAFIAGHKPNGISFQVDEAGVSASMGTERFTLHPNRFELQSDIEALCRMADRRIR</sequence>
<evidence type="ECO:0000313" key="2">
    <source>
        <dbReference type="EMBL" id="SIQ14684.1"/>
    </source>
</evidence>
<proteinExistence type="predicted"/>
<feature type="region of interest" description="Disordered" evidence="1">
    <location>
        <begin position="1"/>
        <end position="20"/>
    </location>
</feature>
<reference evidence="2 3" key="1">
    <citation type="submission" date="2017-01" db="EMBL/GenBank/DDBJ databases">
        <authorList>
            <person name="Mah S.A."/>
            <person name="Swanson W.J."/>
            <person name="Moy G.W."/>
            <person name="Vacquier V.D."/>
        </authorList>
    </citation>
    <scope>NUCLEOTIDE SEQUENCE [LARGE SCALE GENOMIC DNA]</scope>
    <source>
        <strain evidence="2 3">DSM 7027</strain>
    </source>
</reference>
<dbReference type="AlphaFoldDB" id="A0A1N6QDK4"/>
<protein>
    <submittedName>
        <fullName evidence="2">Uncharacterized protein</fullName>
    </submittedName>
</protein>
<keyword evidence="3" id="KW-1185">Reference proteome</keyword>
<evidence type="ECO:0000313" key="3">
    <source>
        <dbReference type="Proteomes" id="UP000186895"/>
    </source>
</evidence>
<dbReference type="STRING" id="49186.SAMN05421647_102436"/>
<dbReference type="EMBL" id="FTMN01000002">
    <property type="protein sequence ID" value="SIQ14684.1"/>
    <property type="molecule type" value="Genomic_DNA"/>
</dbReference>
<dbReference type="Proteomes" id="UP000186895">
    <property type="component" value="Unassembled WGS sequence"/>
</dbReference>
<evidence type="ECO:0000256" key="1">
    <source>
        <dbReference type="SAM" id="MobiDB-lite"/>
    </source>
</evidence>
<name>A0A1N6QDK4_9GAMM</name>
<dbReference type="RefSeq" id="WP_076461905.1">
    <property type="nucleotide sequence ID" value="NZ_FTMN01000002.1"/>
</dbReference>
<gene>
    <name evidence="2" type="ORF">SAMN05421647_102436</name>
</gene>